<organism evidence="1 2">
    <name type="scientific">Flaviramulus basaltis</name>
    <dbReference type="NCBI Taxonomy" id="369401"/>
    <lineage>
        <taxon>Bacteria</taxon>
        <taxon>Pseudomonadati</taxon>
        <taxon>Bacteroidota</taxon>
        <taxon>Flavobacteriia</taxon>
        <taxon>Flavobacteriales</taxon>
        <taxon>Flavobacteriaceae</taxon>
        <taxon>Flaviramulus</taxon>
    </lineage>
</organism>
<name>A0A1K2IRA6_9FLAO</name>
<reference evidence="1 2" key="1">
    <citation type="submission" date="2016-10" db="EMBL/GenBank/DDBJ databases">
        <authorList>
            <person name="de Groot N.N."/>
        </authorList>
    </citation>
    <scope>NUCLEOTIDE SEQUENCE [LARGE SCALE GENOMIC DNA]</scope>
    <source>
        <strain evidence="1 2">DSM 18180</strain>
    </source>
</reference>
<dbReference type="SUPFAM" id="SSF160574">
    <property type="entry name" value="BT0923-like"/>
    <property type="match status" value="1"/>
</dbReference>
<dbReference type="EMBL" id="FPKV01000004">
    <property type="protein sequence ID" value="SFZ94251.1"/>
    <property type="molecule type" value="Genomic_DNA"/>
</dbReference>
<protein>
    <submittedName>
        <fullName evidence="1">Uncharacterized protein</fullName>
    </submittedName>
</protein>
<dbReference type="RefSeq" id="WP_072403220.1">
    <property type="nucleotide sequence ID" value="NZ_FPKV01000004.1"/>
</dbReference>
<accession>A0A1K2IRA6</accession>
<evidence type="ECO:0000313" key="1">
    <source>
        <dbReference type="EMBL" id="SFZ94251.1"/>
    </source>
</evidence>
<gene>
    <name evidence="1" type="ORF">SAMN05428642_10426</name>
</gene>
<proteinExistence type="predicted"/>
<sequence length="174" mass="20225">MKKILIGIFFLGLTNLIYSQTAFHPESFFSKIKTLSTVNAAYINNVFDANNSKRVVYLENKVAEYDIKKQPLFNKEFESYIVVFEEHNNYQGSINATYDENGEIINTHEKFKNIKLPFLVLNVINKTYPGFIIQSNFYIVNYSKNKATKKFFKVKIEKEGEIKSLKINPEGKII</sequence>
<dbReference type="OrthoDB" id="1428473at2"/>
<dbReference type="Proteomes" id="UP000182544">
    <property type="component" value="Unassembled WGS sequence"/>
</dbReference>
<evidence type="ECO:0000313" key="2">
    <source>
        <dbReference type="Proteomes" id="UP000182544"/>
    </source>
</evidence>
<dbReference type="AlphaFoldDB" id="A0A1K2IRA6"/>
<keyword evidence="2" id="KW-1185">Reference proteome</keyword>